<keyword evidence="3" id="KW-1185">Reference proteome</keyword>
<evidence type="ECO:0000313" key="3">
    <source>
        <dbReference type="Proteomes" id="UP001198701"/>
    </source>
</evidence>
<comment type="caution">
    <text evidence="2">The sequence shown here is derived from an EMBL/GenBank/DDBJ whole genome shotgun (WGS) entry which is preliminary data.</text>
</comment>
<feature type="compositionally biased region" description="Basic and acidic residues" evidence="1">
    <location>
        <begin position="141"/>
        <end position="151"/>
    </location>
</feature>
<feature type="compositionally biased region" description="Low complexity" evidence="1">
    <location>
        <begin position="29"/>
        <end position="40"/>
    </location>
</feature>
<dbReference type="EMBL" id="JAJHPV010000020">
    <property type="protein sequence ID" value="MCC6072815.1"/>
    <property type="molecule type" value="Genomic_DNA"/>
</dbReference>
<reference evidence="2 3" key="1">
    <citation type="submission" date="2021-11" db="EMBL/GenBank/DDBJ databases">
        <authorList>
            <person name="Huq M.A."/>
        </authorList>
    </citation>
    <scope>NUCLEOTIDE SEQUENCE [LARGE SCALE GENOMIC DNA]</scope>
    <source>
        <strain evidence="2 3">MAHUQ-52</strain>
    </source>
</reference>
<evidence type="ECO:0008006" key="4">
    <source>
        <dbReference type="Google" id="ProtNLM"/>
    </source>
</evidence>
<name>A0ABS8IW03_9BURK</name>
<feature type="compositionally biased region" description="Polar residues" evidence="1">
    <location>
        <begin position="62"/>
        <end position="73"/>
    </location>
</feature>
<organism evidence="2 3">
    <name type="scientific">Massilia agrisoli</name>
    <dbReference type="NCBI Taxonomy" id="2892444"/>
    <lineage>
        <taxon>Bacteria</taxon>
        <taxon>Pseudomonadati</taxon>
        <taxon>Pseudomonadota</taxon>
        <taxon>Betaproteobacteria</taxon>
        <taxon>Burkholderiales</taxon>
        <taxon>Oxalobacteraceae</taxon>
        <taxon>Telluria group</taxon>
        <taxon>Massilia</taxon>
    </lineage>
</organism>
<accession>A0ABS8IW03</accession>
<gene>
    <name evidence="2" type="ORF">LMJ30_17925</name>
</gene>
<evidence type="ECO:0000256" key="1">
    <source>
        <dbReference type="SAM" id="MobiDB-lite"/>
    </source>
</evidence>
<feature type="region of interest" description="Disordered" evidence="1">
    <location>
        <begin position="1"/>
        <end position="151"/>
    </location>
</feature>
<feature type="compositionally biased region" description="Basic and acidic residues" evidence="1">
    <location>
        <begin position="104"/>
        <end position="118"/>
    </location>
</feature>
<protein>
    <recommendedName>
        <fullName evidence="4">Chemotaxis protein</fullName>
    </recommendedName>
</protein>
<sequence>MSGNSTLDPDNFPESPDRVVGRGHGTGALGPSDSSDSGSDIAGGGGLGLDLERTEALDLGEGTTSDLDTSSAGGSAGPDVGDANLDSDSDSGGTGERASAGRDTVARDGADIDVDHIETMPTDSLSEEDIDFLGSAPPGEDTGRRGDAGRR</sequence>
<dbReference type="Proteomes" id="UP001198701">
    <property type="component" value="Unassembled WGS sequence"/>
</dbReference>
<proteinExistence type="predicted"/>
<evidence type="ECO:0000313" key="2">
    <source>
        <dbReference type="EMBL" id="MCC6072815.1"/>
    </source>
</evidence>
<dbReference type="RefSeq" id="WP_229433789.1">
    <property type="nucleotide sequence ID" value="NZ_JAJHPV010000020.1"/>
</dbReference>